<proteinExistence type="predicted"/>
<sequence>MNDISTQPVWLVALLILLVLTQGILLFLDARRKGLGKWAWFWGIWGSTTLPLPSLLYWLLVIRHRRR</sequence>
<dbReference type="EMBL" id="NPBY01000058">
    <property type="protein sequence ID" value="PAD74358.1"/>
    <property type="molecule type" value="Genomic_DNA"/>
</dbReference>
<organism evidence="3 4">
    <name type="scientific">Paenibacillus campinasensis</name>
    <dbReference type="NCBI Taxonomy" id="66347"/>
    <lineage>
        <taxon>Bacteria</taxon>
        <taxon>Bacillati</taxon>
        <taxon>Bacillota</taxon>
        <taxon>Bacilli</taxon>
        <taxon>Bacillales</taxon>
        <taxon>Paenibacillaceae</taxon>
        <taxon>Paenibacillus</taxon>
    </lineage>
</organism>
<gene>
    <name evidence="3" type="ORF">CHH67_18115</name>
    <name evidence="2" type="ORF">GNP94_13135</name>
</gene>
<dbReference type="EMBL" id="WOAA01000010">
    <property type="protein sequence ID" value="MUG66947.1"/>
    <property type="molecule type" value="Genomic_DNA"/>
</dbReference>
<reference evidence="3 4" key="1">
    <citation type="submission" date="2017-07" db="EMBL/GenBank/DDBJ databases">
        <title>Isolation and whole genome analysis of endospore-forming bacteria from heroin.</title>
        <authorList>
            <person name="Kalinowski J."/>
            <person name="Ahrens B."/>
            <person name="Al-Dilaimi A."/>
            <person name="Winkler A."/>
            <person name="Wibberg D."/>
            <person name="Schleenbecker U."/>
            <person name="Ruckert C."/>
            <person name="Wolfel R."/>
            <person name="Grass G."/>
        </authorList>
    </citation>
    <scope>NUCLEOTIDE SEQUENCE [LARGE SCALE GENOMIC DNA]</scope>
    <source>
        <strain evidence="3 4">7537-G1</strain>
    </source>
</reference>
<dbReference type="Proteomes" id="UP000215596">
    <property type="component" value="Unassembled WGS sequence"/>
</dbReference>
<feature type="transmembrane region" description="Helical" evidence="1">
    <location>
        <begin position="9"/>
        <end position="28"/>
    </location>
</feature>
<evidence type="ECO:0000313" key="5">
    <source>
        <dbReference type="Proteomes" id="UP000435177"/>
    </source>
</evidence>
<evidence type="ECO:0000313" key="4">
    <source>
        <dbReference type="Proteomes" id="UP000215596"/>
    </source>
</evidence>
<evidence type="ECO:0000313" key="3">
    <source>
        <dbReference type="EMBL" id="PAD74358.1"/>
    </source>
</evidence>
<comment type="caution">
    <text evidence="3">The sequence shown here is derived from an EMBL/GenBank/DDBJ whole genome shotgun (WGS) entry which is preliminary data.</text>
</comment>
<dbReference type="RefSeq" id="WP_095266617.1">
    <property type="nucleotide sequence ID" value="NZ_NPBY01000058.1"/>
</dbReference>
<keyword evidence="1" id="KW-0472">Membrane</keyword>
<keyword evidence="1" id="KW-1133">Transmembrane helix</keyword>
<name>A0A268EML4_9BACL</name>
<dbReference type="Proteomes" id="UP000435177">
    <property type="component" value="Unassembled WGS sequence"/>
</dbReference>
<evidence type="ECO:0000313" key="2">
    <source>
        <dbReference type="EMBL" id="MUG66947.1"/>
    </source>
</evidence>
<feature type="transmembrane region" description="Helical" evidence="1">
    <location>
        <begin position="40"/>
        <end position="62"/>
    </location>
</feature>
<evidence type="ECO:0008006" key="6">
    <source>
        <dbReference type="Google" id="ProtNLM"/>
    </source>
</evidence>
<protein>
    <recommendedName>
        <fullName evidence="6">SigmaY antisigma factor component</fullName>
    </recommendedName>
</protein>
<accession>A0A268EML4</accession>
<dbReference type="AlphaFoldDB" id="A0A268EML4"/>
<evidence type="ECO:0000256" key="1">
    <source>
        <dbReference type="SAM" id="Phobius"/>
    </source>
</evidence>
<keyword evidence="1" id="KW-0812">Transmembrane</keyword>
<reference evidence="2 5" key="2">
    <citation type="submission" date="2019-11" db="EMBL/GenBank/DDBJ databases">
        <title>Draft genome sequences of five Paenibacillus species of dairy origin.</title>
        <authorList>
            <person name="Olajide A.M."/>
            <person name="Chen S."/>
            <person name="Lapointe G."/>
        </authorList>
    </citation>
    <scope>NUCLEOTIDE SEQUENCE [LARGE SCALE GENOMIC DNA]</scope>
    <source>
        <strain evidence="2 5">3CS1</strain>
    </source>
</reference>
<keyword evidence="5" id="KW-1185">Reference proteome</keyword>